<dbReference type="SUPFAM" id="SSF46689">
    <property type="entry name" value="Homeodomain-like"/>
    <property type="match status" value="1"/>
</dbReference>
<comment type="caution">
    <text evidence="1">The sequence shown here is derived from an EMBL/GenBank/DDBJ whole genome shotgun (WGS) entry which is preliminary data.</text>
</comment>
<dbReference type="InterPro" id="IPR007367">
    <property type="entry name" value="DUF433"/>
</dbReference>
<dbReference type="Gene3D" id="1.10.10.10">
    <property type="entry name" value="Winged helix-like DNA-binding domain superfamily/Winged helix DNA-binding domain"/>
    <property type="match status" value="1"/>
</dbReference>
<organism evidence="1 2">
    <name type="scientific">Corynebacterium freneyi</name>
    <dbReference type="NCBI Taxonomy" id="134034"/>
    <lineage>
        <taxon>Bacteria</taxon>
        <taxon>Bacillati</taxon>
        <taxon>Actinomycetota</taxon>
        <taxon>Actinomycetes</taxon>
        <taxon>Mycobacteriales</taxon>
        <taxon>Corynebacteriaceae</taxon>
        <taxon>Corynebacterium</taxon>
    </lineage>
</organism>
<accession>A0ABS4U8S2</accession>
<dbReference type="InterPro" id="IPR036388">
    <property type="entry name" value="WH-like_DNA-bd_sf"/>
</dbReference>
<dbReference type="Pfam" id="PF04255">
    <property type="entry name" value="DUF433"/>
    <property type="match status" value="1"/>
</dbReference>
<proteinExistence type="predicted"/>
<protein>
    <submittedName>
        <fullName evidence="1">Uncharacterized protein (DUF433 family)</fullName>
    </submittedName>
</protein>
<evidence type="ECO:0000313" key="2">
    <source>
        <dbReference type="Proteomes" id="UP001519305"/>
    </source>
</evidence>
<reference evidence="1 2" key="1">
    <citation type="submission" date="2021-03" db="EMBL/GenBank/DDBJ databases">
        <title>Sequencing the genomes of 1000 actinobacteria strains.</title>
        <authorList>
            <person name="Klenk H.-P."/>
        </authorList>
    </citation>
    <scope>NUCLEOTIDE SEQUENCE [LARGE SCALE GENOMIC DNA]</scope>
    <source>
        <strain evidence="1 2">DSM 44506</strain>
    </source>
</reference>
<gene>
    <name evidence="1" type="ORF">JOF33_001761</name>
</gene>
<dbReference type="Proteomes" id="UP001519305">
    <property type="component" value="Unassembled WGS sequence"/>
</dbReference>
<dbReference type="RefSeq" id="WP_209653625.1">
    <property type="nucleotide sequence ID" value="NZ_CP047357.1"/>
</dbReference>
<dbReference type="EMBL" id="JAGINY010000001">
    <property type="protein sequence ID" value="MBP2333062.1"/>
    <property type="molecule type" value="Genomic_DNA"/>
</dbReference>
<name>A0ABS4U8S2_9CORY</name>
<dbReference type="InterPro" id="IPR009057">
    <property type="entry name" value="Homeodomain-like_sf"/>
</dbReference>
<evidence type="ECO:0000313" key="1">
    <source>
        <dbReference type="EMBL" id="MBP2333062.1"/>
    </source>
</evidence>
<sequence length="118" mass="13340">MTGTSDRAWCVEMLLGNEWEQIDDDDGILWHTLDGACRHLHCLILAGCVSRMRIAHKAGHVTIDHEVMGGEPCIRGTRVPVECITSLFPEPDEWIHECYPTVPLGAIRWLRANHKEQA</sequence>
<keyword evidence="2" id="KW-1185">Reference proteome</keyword>